<dbReference type="EMBL" id="DUZY01000005">
    <property type="protein sequence ID" value="DAD41870.1"/>
    <property type="molecule type" value="Genomic_DNA"/>
</dbReference>
<evidence type="ECO:0000313" key="2">
    <source>
        <dbReference type="Proteomes" id="UP000607653"/>
    </source>
</evidence>
<gene>
    <name evidence="1" type="ORF">HUJ06_016193</name>
</gene>
<dbReference type="Proteomes" id="UP000607653">
    <property type="component" value="Unassembled WGS sequence"/>
</dbReference>
<dbReference type="AlphaFoldDB" id="A0A822ZBF2"/>
<evidence type="ECO:0000313" key="1">
    <source>
        <dbReference type="EMBL" id="DAD41870.1"/>
    </source>
</evidence>
<comment type="caution">
    <text evidence="1">The sequence shown here is derived from an EMBL/GenBank/DDBJ whole genome shotgun (WGS) entry which is preliminary data.</text>
</comment>
<name>A0A822ZBF2_NELNU</name>
<proteinExistence type="predicted"/>
<organism evidence="1 2">
    <name type="scientific">Nelumbo nucifera</name>
    <name type="common">Sacred lotus</name>
    <dbReference type="NCBI Taxonomy" id="4432"/>
    <lineage>
        <taxon>Eukaryota</taxon>
        <taxon>Viridiplantae</taxon>
        <taxon>Streptophyta</taxon>
        <taxon>Embryophyta</taxon>
        <taxon>Tracheophyta</taxon>
        <taxon>Spermatophyta</taxon>
        <taxon>Magnoliopsida</taxon>
        <taxon>Proteales</taxon>
        <taxon>Nelumbonaceae</taxon>
        <taxon>Nelumbo</taxon>
    </lineage>
</organism>
<keyword evidence="2" id="KW-1185">Reference proteome</keyword>
<reference evidence="1 2" key="1">
    <citation type="journal article" date="2020" name="Mol. Biol. Evol.">
        <title>Distinct Expression and Methylation Patterns for Genes with Different Fates following a Single Whole-Genome Duplication in Flowering Plants.</title>
        <authorList>
            <person name="Shi T."/>
            <person name="Rahmani R.S."/>
            <person name="Gugger P.F."/>
            <person name="Wang M."/>
            <person name="Li H."/>
            <person name="Zhang Y."/>
            <person name="Li Z."/>
            <person name="Wang Q."/>
            <person name="Van de Peer Y."/>
            <person name="Marchal K."/>
            <person name="Chen J."/>
        </authorList>
    </citation>
    <scope>NUCLEOTIDE SEQUENCE [LARGE SCALE GENOMIC DNA]</scope>
    <source>
        <tissue evidence="1">Leaf</tissue>
    </source>
</reference>
<accession>A0A822ZBF2</accession>
<sequence length="31" mass="3688">MLVLAMWIKSRPFIVSFYSLRGFLQNTWSVP</sequence>
<protein>
    <submittedName>
        <fullName evidence="1">Uncharacterized protein</fullName>
    </submittedName>
</protein>